<keyword evidence="2" id="KW-1185">Reference proteome</keyword>
<reference evidence="1 2" key="1">
    <citation type="submission" date="2020-06" db="EMBL/GenBank/DDBJ databases">
        <title>Transcriptomic and genomic resources for Thalictrum thalictroides and T. hernandezii: Facilitating candidate gene discovery in an emerging model plant lineage.</title>
        <authorList>
            <person name="Arias T."/>
            <person name="Riano-Pachon D.M."/>
            <person name="Di Stilio V.S."/>
        </authorList>
    </citation>
    <scope>NUCLEOTIDE SEQUENCE [LARGE SCALE GENOMIC DNA]</scope>
    <source>
        <strain evidence="2">cv. WT478/WT964</strain>
        <tissue evidence="1">Leaves</tissue>
    </source>
</reference>
<comment type="caution">
    <text evidence="1">The sequence shown here is derived from an EMBL/GenBank/DDBJ whole genome shotgun (WGS) entry which is preliminary data.</text>
</comment>
<protein>
    <submittedName>
        <fullName evidence="1">Uncharacterized protein</fullName>
    </submittedName>
</protein>
<accession>A0A7J6UVR9</accession>
<organism evidence="1 2">
    <name type="scientific">Thalictrum thalictroides</name>
    <name type="common">Rue-anemone</name>
    <name type="synonym">Anemone thalictroides</name>
    <dbReference type="NCBI Taxonomy" id="46969"/>
    <lineage>
        <taxon>Eukaryota</taxon>
        <taxon>Viridiplantae</taxon>
        <taxon>Streptophyta</taxon>
        <taxon>Embryophyta</taxon>
        <taxon>Tracheophyta</taxon>
        <taxon>Spermatophyta</taxon>
        <taxon>Magnoliopsida</taxon>
        <taxon>Ranunculales</taxon>
        <taxon>Ranunculaceae</taxon>
        <taxon>Thalictroideae</taxon>
        <taxon>Thalictrum</taxon>
    </lineage>
</organism>
<dbReference type="EMBL" id="JABWDY010042588">
    <property type="protein sequence ID" value="KAF5176568.1"/>
    <property type="molecule type" value="Genomic_DNA"/>
</dbReference>
<evidence type="ECO:0000313" key="1">
    <source>
        <dbReference type="EMBL" id="KAF5176568.1"/>
    </source>
</evidence>
<gene>
    <name evidence="1" type="ORF">FRX31_033845</name>
</gene>
<proteinExistence type="predicted"/>
<name>A0A7J6UVR9_THATH</name>
<sequence>MSDRTSRNEMSPLVEECVDPRGWKEAIAADHVKLVLSSESEPPNPNILCSSENRLSRIGPLEPAIHGATKLQSKLKPVKNGRRKYIPKQIKCT</sequence>
<dbReference type="AlphaFoldDB" id="A0A7J6UVR9"/>
<evidence type="ECO:0000313" key="2">
    <source>
        <dbReference type="Proteomes" id="UP000554482"/>
    </source>
</evidence>
<dbReference type="OrthoDB" id="191139at2759"/>
<dbReference type="Proteomes" id="UP000554482">
    <property type="component" value="Unassembled WGS sequence"/>
</dbReference>